<accession>A0AAE3GVC7</accession>
<dbReference type="PANTHER" id="PTHR34849">
    <property type="entry name" value="SSL5025 PROTEIN"/>
    <property type="match status" value="1"/>
</dbReference>
<dbReference type="EMBL" id="JAMZMM010000237">
    <property type="protein sequence ID" value="MCP2730752.1"/>
    <property type="molecule type" value="Genomic_DNA"/>
</dbReference>
<sequence length="120" mass="13785">MTNSLSGTTSSRYVTRTPEILQGEPIIADTQVTVRDIVVFWKSGIKPEDIPEKLIQLVTAAQVFDAISFYLDNQQEINERIIWYEAHPLLNVSPLLRCNPLLNEVVEYTESYRNLRTTML</sequence>
<comment type="caution">
    <text evidence="1">The sequence shown here is derived from an EMBL/GenBank/DDBJ whole genome shotgun (WGS) entry which is preliminary data.</text>
</comment>
<name>A0AAE3GVC7_9CYAN</name>
<evidence type="ECO:0000313" key="2">
    <source>
        <dbReference type="Proteomes" id="UP001204953"/>
    </source>
</evidence>
<dbReference type="RefSeq" id="WP_254013504.1">
    <property type="nucleotide sequence ID" value="NZ_JAMZMM010000237.1"/>
</dbReference>
<dbReference type="Proteomes" id="UP001204953">
    <property type="component" value="Unassembled WGS sequence"/>
</dbReference>
<dbReference type="AlphaFoldDB" id="A0AAE3GVC7"/>
<gene>
    <name evidence="1" type="ORF">NJ959_20195</name>
</gene>
<organism evidence="1 2">
    <name type="scientific">Limnofasciculus baicalensis BBK-W-15</name>
    <dbReference type="NCBI Taxonomy" id="2699891"/>
    <lineage>
        <taxon>Bacteria</taxon>
        <taxon>Bacillati</taxon>
        <taxon>Cyanobacteriota</taxon>
        <taxon>Cyanophyceae</taxon>
        <taxon>Coleofasciculales</taxon>
        <taxon>Coleofasciculaceae</taxon>
        <taxon>Limnofasciculus</taxon>
        <taxon>Limnofasciculus baicalensis</taxon>
    </lineage>
</organism>
<dbReference type="Pfam" id="PF04255">
    <property type="entry name" value="DUF433"/>
    <property type="match status" value="1"/>
</dbReference>
<proteinExistence type="predicted"/>
<dbReference type="SUPFAM" id="SSF46689">
    <property type="entry name" value="Homeodomain-like"/>
    <property type="match status" value="1"/>
</dbReference>
<dbReference type="InterPro" id="IPR007367">
    <property type="entry name" value="DUF433"/>
</dbReference>
<dbReference type="InterPro" id="IPR009057">
    <property type="entry name" value="Homeodomain-like_sf"/>
</dbReference>
<dbReference type="Gene3D" id="1.10.10.10">
    <property type="entry name" value="Winged helix-like DNA-binding domain superfamily/Winged helix DNA-binding domain"/>
    <property type="match status" value="1"/>
</dbReference>
<reference evidence="1" key="1">
    <citation type="submission" date="2022-06" db="EMBL/GenBank/DDBJ databases">
        <title>New cyanobacteria of genus Symplocastrum in benthos of Lake Baikal.</title>
        <authorList>
            <person name="Sorokovikova E."/>
            <person name="Tikhonova I."/>
            <person name="Krasnopeev A."/>
            <person name="Evseev P."/>
            <person name="Gladkikh A."/>
            <person name="Belykh O."/>
        </authorList>
    </citation>
    <scope>NUCLEOTIDE SEQUENCE</scope>
    <source>
        <strain evidence="1">BBK-W-15</strain>
    </source>
</reference>
<evidence type="ECO:0000313" key="1">
    <source>
        <dbReference type="EMBL" id="MCP2730752.1"/>
    </source>
</evidence>
<protein>
    <submittedName>
        <fullName evidence="1">DUF433 domain-containing protein</fullName>
    </submittedName>
</protein>
<dbReference type="InterPro" id="IPR036388">
    <property type="entry name" value="WH-like_DNA-bd_sf"/>
</dbReference>
<dbReference type="PANTHER" id="PTHR34849:SF1">
    <property type="entry name" value="SLR0770 PROTEIN"/>
    <property type="match status" value="1"/>
</dbReference>
<keyword evidence="2" id="KW-1185">Reference proteome</keyword>